<sequence>MPADLAATLRGSPCAWARARFDASGGMFELYFLLVGDHTRVALPQSGSDHWYACVAGGDEIADVPVGRISVTSGPSAAIAAEKILRYERDQHPNWQVGRTLLVNHWEHSELADAFETILDSLGLPYDRQNGRLASVTNQTVKNLIQGSDGYGLLNYFGHGGIDPDRWSDWNWDLREDFTSADVGSLSNPDWLPLLYNVACSSAQRGAGHSGAWTLHSLGGGVAAWGFSHIGYTDAAAAMNEYLHRFPYRLPETRTWLVTNRAKLRMLELHPNAEGYANNHRFHLVGDPSLHIWTADSGELLVQTVPRALYVDSVSLVKVKVTNPNATVPVSNAVVGVYKDGFPEPEILASATTNAAGWAWFYVTPTSEGPISVTAFRPLFRTGKDEIRAYRGNIGIDGTQSERTLTPAEFAVRVDPVVKGAPRIQVDVPGPAGLRLTIHDVAGRMVAEMADGNLAPGRHWLDPMSTAAGAARLAPGAYFIRYQSEFGEGLLRFTLVR</sequence>
<dbReference type="InterPro" id="IPR029031">
    <property type="entry name" value="Gingipain_N_sf"/>
</dbReference>
<dbReference type="SUPFAM" id="SSF52129">
    <property type="entry name" value="Caspase-like"/>
    <property type="match status" value="1"/>
</dbReference>
<dbReference type="Proteomes" id="UP000885672">
    <property type="component" value="Unassembled WGS sequence"/>
</dbReference>
<organism evidence="3">
    <name type="scientific">candidate division WOR-3 bacterium</name>
    <dbReference type="NCBI Taxonomy" id="2052148"/>
    <lineage>
        <taxon>Bacteria</taxon>
        <taxon>Bacteria division WOR-3</taxon>
    </lineage>
</organism>
<gene>
    <name evidence="3" type="ORF">ENN51_03450</name>
</gene>
<accession>A0A7V0T5P4</accession>
<dbReference type="InterPro" id="IPR001769">
    <property type="entry name" value="Gingipain"/>
</dbReference>
<dbReference type="GO" id="GO:0008234">
    <property type="term" value="F:cysteine-type peptidase activity"/>
    <property type="evidence" value="ECO:0007669"/>
    <property type="project" value="InterPro"/>
</dbReference>
<dbReference type="AlphaFoldDB" id="A0A7V0T5P4"/>
<evidence type="ECO:0000256" key="1">
    <source>
        <dbReference type="ARBA" id="ARBA00022729"/>
    </source>
</evidence>
<name>A0A7V0T5P4_UNCW3</name>
<dbReference type="Pfam" id="PF01364">
    <property type="entry name" value="Peptidase_C25"/>
    <property type="match status" value="1"/>
</dbReference>
<dbReference type="Gene3D" id="3.40.50.10390">
    <property type="entry name" value="Gingipain r, domain 1"/>
    <property type="match status" value="1"/>
</dbReference>
<comment type="caution">
    <text evidence="3">The sequence shown here is derived from an EMBL/GenBank/DDBJ whole genome shotgun (WGS) entry which is preliminary data.</text>
</comment>
<reference evidence="3" key="1">
    <citation type="journal article" date="2020" name="mSystems">
        <title>Genome- and Community-Level Interaction Insights into Carbon Utilization and Element Cycling Functions of Hydrothermarchaeota in Hydrothermal Sediment.</title>
        <authorList>
            <person name="Zhou Z."/>
            <person name="Liu Y."/>
            <person name="Xu W."/>
            <person name="Pan J."/>
            <person name="Luo Z.H."/>
            <person name="Li M."/>
        </authorList>
    </citation>
    <scope>NUCLEOTIDE SEQUENCE [LARGE SCALE GENOMIC DNA]</scope>
    <source>
        <strain evidence="3">SpSt-1182</strain>
    </source>
</reference>
<dbReference type="InterPro" id="IPR029030">
    <property type="entry name" value="Caspase-like_dom_sf"/>
</dbReference>
<dbReference type="EMBL" id="DSBX01000133">
    <property type="protein sequence ID" value="HDQ99325.1"/>
    <property type="molecule type" value="Genomic_DNA"/>
</dbReference>
<proteinExistence type="predicted"/>
<dbReference type="Gene3D" id="3.40.50.1460">
    <property type="match status" value="1"/>
</dbReference>
<dbReference type="GO" id="GO:0006508">
    <property type="term" value="P:proteolysis"/>
    <property type="evidence" value="ECO:0007669"/>
    <property type="project" value="InterPro"/>
</dbReference>
<evidence type="ECO:0000313" key="3">
    <source>
        <dbReference type="EMBL" id="HDQ99325.1"/>
    </source>
</evidence>
<evidence type="ECO:0000259" key="2">
    <source>
        <dbReference type="Pfam" id="PF01364"/>
    </source>
</evidence>
<protein>
    <recommendedName>
        <fullName evidence="2">Gingipain domain-containing protein</fullName>
    </recommendedName>
</protein>
<keyword evidence="1" id="KW-0732">Signal</keyword>
<feature type="domain" description="Gingipain" evidence="2">
    <location>
        <begin position="31"/>
        <end position="291"/>
    </location>
</feature>